<dbReference type="Proteomes" id="UP001597375">
    <property type="component" value="Unassembled WGS sequence"/>
</dbReference>
<comment type="cofactor">
    <cofactor evidence="1">
        <name>Ca(2+)</name>
        <dbReference type="ChEBI" id="CHEBI:29108"/>
    </cofactor>
</comment>
<evidence type="ECO:0000313" key="10">
    <source>
        <dbReference type="Proteomes" id="UP001597375"/>
    </source>
</evidence>
<feature type="chain" id="PRO_5045261719" evidence="7">
    <location>
        <begin position="21"/>
        <end position="585"/>
    </location>
</feature>
<feature type="signal peptide" evidence="7">
    <location>
        <begin position="1"/>
        <end position="20"/>
    </location>
</feature>
<dbReference type="SUPFAM" id="SSF47473">
    <property type="entry name" value="EF-hand"/>
    <property type="match status" value="1"/>
</dbReference>
<evidence type="ECO:0000256" key="4">
    <source>
        <dbReference type="ARBA" id="ARBA00022729"/>
    </source>
</evidence>
<keyword evidence="4 7" id="KW-0732">Signal</keyword>
<gene>
    <name evidence="9" type="ORF">ACFSSA_00420</name>
</gene>
<dbReference type="CDD" id="cd16030">
    <property type="entry name" value="iduronate-2-sulfatase"/>
    <property type="match status" value="1"/>
</dbReference>
<protein>
    <submittedName>
        <fullName evidence="9">Sulfatase-like hydrolase/transferase</fullName>
    </submittedName>
</protein>
<dbReference type="EMBL" id="JBHUIT010000001">
    <property type="protein sequence ID" value="MFD2255126.1"/>
    <property type="molecule type" value="Genomic_DNA"/>
</dbReference>
<proteinExistence type="inferred from homology"/>
<accession>A0ABW5D6A0</accession>
<organism evidence="9 10">
    <name type="scientific">Luteolibacter algae</name>
    <dbReference type="NCBI Taxonomy" id="454151"/>
    <lineage>
        <taxon>Bacteria</taxon>
        <taxon>Pseudomonadati</taxon>
        <taxon>Verrucomicrobiota</taxon>
        <taxon>Verrucomicrobiia</taxon>
        <taxon>Verrucomicrobiales</taxon>
        <taxon>Verrucomicrobiaceae</taxon>
        <taxon>Luteolibacter</taxon>
    </lineage>
</organism>
<reference evidence="10" key="1">
    <citation type="journal article" date="2019" name="Int. J. Syst. Evol. Microbiol.">
        <title>The Global Catalogue of Microorganisms (GCM) 10K type strain sequencing project: providing services to taxonomists for standard genome sequencing and annotation.</title>
        <authorList>
            <consortium name="The Broad Institute Genomics Platform"/>
            <consortium name="The Broad Institute Genome Sequencing Center for Infectious Disease"/>
            <person name="Wu L."/>
            <person name="Ma J."/>
        </authorList>
    </citation>
    <scope>NUCLEOTIDE SEQUENCE [LARGE SCALE GENOMIC DNA]</scope>
    <source>
        <strain evidence="10">CGMCC 4.7106</strain>
    </source>
</reference>
<dbReference type="Gene3D" id="1.10.238.10">
    <property type="entry name" value="EF-hand"/>
    <property type="match status" value="1"/>
</dbReference>
<dbReference type="InterPro" id="IPR024607">
    <property type="entry name" value="Sulfatase_CS"/>
</dbReference>
<dbReference type="PROSITE" id="PS00523">
    <property type="entry name" value="SULFATASE_1"/>
    <property type="match status" value="1"/>
</dbReference>
<dbReference type="SUPFAM" id="SSF53649">
    <property type="entry name" value="Alkaline phosphatase-like"/>
    <property type="match status" value="1"/>
</dbReference>
<dbReference type="InterPro" id="IPR011992">
    <property type="entry name" value="EF-hand-dom_pair"/>
</dbReference>
<dbReference type="Gene3D" id="3.40.720.10">
    <property type="entry name" value="Alkaline Phosphatase, subunit A"/>
    <property type="match status" value="1"/>
</dbReference>
<dbReference type="Pfam" id="PF00884">
    <property type="entry name" value="Sulfatase"/>
    <property type="match status" value="1"/>
</dbReference>
<evidence type="ECO:0000256" key="1">
    <source>
        <dbReference type="ARBA" id="ARBA00001913"/>
    </source>
</evidence>
<keyword evidence="6" id="KW-0106">Calcium</keyword>
<evidence type="ECO:0000256" key="2">
    <source>
        <dbReference type="ARBA" id="ARBA00008779"/>
    </source>
</evidence>
<dbReference type="PANTHER" id="PTHR45953:SF1">
    <property type="entry name" value="IDURONATE 2-SULFATASE"/>
    <property type="match status" value="1"/>
</dbReference>
<sequence>MIRNFLSSLIFVASCSLLTAAPQPNVIFIVCDDLNDSIEHFGGHPQAKTPNMDRLAATGVRFQRAYSNAPICGPSRASFMTGIYPATSGNYGFDKWWDNPTLANSKTIMEFFQENGYHTAGTGKMMHDVRPEEWMEFGNTVSYGPFAHDGTDFVPVPSVPEPFRKLGLLDGSFGPLSDVPFGGKDGKGWSLSRKLGVMHYVSEEDREATPDEANAKWAADFLKNYPKGDKRKPFFLGVGFVRPHTPMVAPKKFFDMFPLDSIQTVKRLKGDADDTHYAEVMAPLNVGPRAYKALIESYGSEEAGLKVLTQAYLACVAAVDECVGEVLDALEESGMAENTIVIVTSDHGYSLGQKNYCYKNSLWEESTRVPMIVRAPGMGQPGTDAKHPVSLIDIYPTLVDLCGLKGDTRKNEKGHALEGYSFRPFIENPVSGKWEGPEGALSVVTSGKPVNGSNHQWSLRTSKWRYILYANGKEELYNHDADPSEWKNLADSPEHAAIKESLLKQLTELRGTVAPPAEEWDWFKAMDTNRNNRVPEKEWLAWSKQSDANNGRKYDEAESKKRFARLDANKDGALTRKEVETSKKK</sequence>
<evidence type="ECO:0000256" key="7">
    <source>
        <dbReference type="SAM" id="SignalP"/>
    </source>
</evidence>
<keyword evidence="5" id="KW-0378">Hydrolase</keyword>
<evidence type="ECO:0000256" key="5">
    <source>
        <dbReference type="ARBA" id="ARBA00022801"/>
    </source>
</evidence>
<comment type="caution">
    <text evidence="9">The sequence shown here is derived from an EMBL/GenBank/DDBJ whole genome shotgun (WGS) entry which is preliminary data.</text>
</comment>
<feature type="domain" description="Sulfatase N-terminal" evidence="8">
    <location>
        <begin position="24"/>
        <end position="403"/>
    </location>
</feature>
<keyword evidence="10" id="KW-1185">Reference proteome</keyword>
<keyword evidence="3" id="KW-0479">Metal-binding</keyword>
<dbReference type="PROSITE" id="PS00018">
    <property type="entry name" value="EF_HAND_1"/>
    <property type="match status" value="1"/>
</dbReference>
<evidence type="ECO:0000313" key="9">
    <source>
        <dbReference type="EMBL" id="MFD2255126.1"/>
    </source>
</evidence>
<dbReference type="InterPro" id="IPR018247">
    <property type="entry name" value="EF_Hand_1_Ca_BS"/>
</dbReference>
<dbReference type="PANTHER" id="PTHR45953">
    <property type="entry name" value="IDURONATE 2-SULFATASE"/>
    <property type="match status" value="1"/>
</dbReference>
<name>A0ABW5D6A0_9BACT</name>
<dbReference type="InterPro" id="IPR017850">
    <property type="entry name" value="Alkaline_phosphatase_core_sf"/>
</dbReference>
<dbReference type="InterPro" id="IPR000917">
    <property type="entry name" value="Sulfatase_N"/>
</dbReference>
<dbReference type="RefSeq" id="WP_386817788.1">
    <property type="nucleotide sequence ID" value="NZ_JBHUIT010000001.1"/>
</dbReference>
<evidence type="ECO:0000259" key="8">
    <source>
        <dbReference type="Pfam" id="PF00884"/>
    </source>
</evidence>
<evidence type="ECO:0000256" key="3">
    <source>
        <dbReference type="ARBA" id="ARBA00022723"/>
    </source>
</evidence>
<dbReference type="InterPro" id="IPR035874">
    <property type="entry name" value="IDS"/>
</dbReference>
<comment type="similarity">
    <text evidence="2">Belongs to the sulfatase family.</text>
</comment>
<evidence type="ECO:0000256" key="6">
    <source>
        <dbReference type="ARBA" id="ARBA00022837"/>
    </source>
</evidence>
<dbReference type="PROSITE" id="PS51257">
    <property type="entry name" value="PROKAR_LIPOPROTEIN"/>
    <property type="match status" value="1"/>
</dbReference>